<dbReference type="PROSITE" id="PS51257">
    <property type="entry name" value="PROKAR_LIPOPROTEIN"/>
    <property type="match status" value="1"/>
</dbReference>
<evidence type="ECO:0000256" key="3">
    <source>
        <dbReference type="ARBA" id="ARBA00023136"/>
    </source>
</evidence>
<sequence length="98" mass="10784">MKRACYPMKKLTFLPLIVLTLALAGCTSDYIITTKYGDILQAHGEPDTDRNSGMTSYTGMNGDYHLINTNDISGDSEKIAAFLFIGINQTNRTFANQA</sequence>
<dbReference type="InterPro" id="IPR010305">
    <property type="entry name" value="YgdI/YgdR-like"/>
</dbReference>
<organism evidence="8">
    <name type="scientific">Serratia fonticola</name>
    <dbReference type="NCBI Taxonomy" id="47917"/>
    <lineage>
        <taxon>Bacteria</taxon>
        <taxon>Pseudomonadati</taxon>
        <taxon>Pseudomonadota</taxon>
        <taxon>Gammaproteobacteria</taxon>
        <taxon>Enterobacterales</taxon>
        <taxon>Yersiniaceae</taxon>
        <taxon>Serratia</taxon>
    </lineage>
</organism>
<keyword evidence="1" id="KW-1003">Cell membrane</keyword>
<evidence type="ECO:0000256" key="6">
    <source>
        <dbReference type="SAM" id="SignalP"/>
    </source>
</evidence>
<dbReference type="AlphaFoldDB" id="A0A4U9WN92"/>
<gene>
    <name evidence="8" type="primary">ygdR_3</name>
    <name evidence="8" type="ORF">NCTC12965_08762</name>
</gene>
<dbReference type="NCBIfam" id="NF033216">
    <property type="entry name" value="lipo_YgdI_YgdR"/>
    <property type="match status" value="1"/>
</dbReference>
<proteinExistence type="predicted"/>
<dbReference type="Gene3D" id="2.30.30.100">
    <property type="match status" value="1"/>
</dbReference>
<feature type="chain" id="PRO_5020401640" evidence="6">
    <location>
        <begin position="25"/>
        <end position="98"/>
    </location>
</feature>
<evidence type="ECO:0000313" key="8">
    <source>
        <dbReference type="EMBL" id="VTR61135.1"/>
    </source>
</evidence>
<dbReference type="InterPro" id="IPR010920">
    <property type="entry name" value="LSM_dom_sf"/>
</dbReference>
<evidence type="ECO:0000256" key="2">
    <source>
        <dbReference type="ARBA" id="ARBA00022729"/>
    </source>
</evidence>
<protein>
    <submittedName>
        <fullName evidence="8">Uncharacterized lipoprotein ygdR</fullName>
    </submittedName>
</protein>
<keyword evidence="5 8" id="KW-0449">Lipoprotein</keyword>
<accession>A0A4U9WN92</accession>
<keyword evidence="2 6" id="KW-0732">Signal</keyword>
<evidence type="ECO:0000259" key="7">
    <source>
        <dbReference type="Pfam" id="PF06004"/>
    </source>
</evidence>
<evidence type="ECO:0000256" key="1">
    <source>
        <dbReference type="ARBA" id="ARBA00022475"/>
    </source>
</evidence>
<dbReference type="PANTHER" id="PTHR37011">
    <property type="entry name" value="POT FAMILY PEPTIDE TRANSPORT PROTEIN-RELATED"/>
    <property type="match status" value="1"/>
</dbReference>
<keyword evidence="3" id="KW-0472">Membrane</keyword>
<dbReference type="EMBL" id="CABEEZ010000167">
    <property type="protein sequence ID" value="VTR61135.1"/>
    <property type="molecule type" value="Genomic_DNA"/>
</dbReference>
<evidence type="ECO:0000256" key="5">
    <source>
        <dbReference type="ARBA" id="ARBA00023288"/>
    </source>
</evidence>
<dbReference type="Pfam" id="PF06004">
    <property type="entry name" value="DUF903"/>
    <property type="match status" value="1"/>
</dbReference>
<dbReference type="SUPFAM" id="SSF50182">
    <property type="entry name" value="Sm-like ribonucleoproteins"/>
    <property type="match status" value="1"/>
</dbReference>
<evidence type="ECO:0000256" key="4">
    <source>
        <dbReference type="ARBA" id="ARBA00023139"/>
    </source>
</evidence>
<dbReference type="PANTHER" id="PTHR37011:SF2">
    <property type="entry name" value="LIPOPROTEIN"/>
    <property type="match status" value="1"/>
</dbReference>
<reference evidence="8" key="1">
    <citation type="submission" date="2019-05" db="EMBL/GenBank/DDBJ databases">
        <authorList>
            <consortium name="Pathogen Informatics"/>
        </authorList>
    </citation>
    <scope>NUCLEOTIDE SEQUENCE [LARGE SCALE GENOMIC DNA]</scope>
    <source>
        <strain evidence="8">NCTC12965</strain>
    </source>
</reference>
<feature type="signal peptide" evidence="6">
    <location>
        <begin position="1"/>
        <end position="24"/>
    </location>
</feature>
<keyword evidence="4" id="KW-0564">Palmitate</keyword>
<feature type="domain" description="Lipoprotein YgdI/YgdR-like SH3-like" evidence="7">
    <location>
        <begin position="29"/>
        <end position="73"/>
    </location>
</feature>
<name>A0A4U9WN92_SERFO</name>
<dbReference type="InterPro" id="IPR047807">
    <property type="entry name" value="YgdI/YgdR-like_SH3-like"/>
</dbReference>